<evidence type="ECO:0000256" key="3">
    <source>
        <dbReference type="ARBA" id="ARBA00022763"/>
    </source>
</evidence>
<reference evidence="12 13" key="1">
    <citation type="submission" date="2021-06" db="EMBL/GenBank/DDBJ databases">
        <title>Complete genome of Haloferula helveola possessing various polysaccharide degrading enzymes.</title>
        <authorList>
            <person name="Takami H."/>
            <person name="Huang C."/>
            <person name="Hamasaki K."/>
        </authorList>
    </citation>
    <scope>NUCLEOTIDE SEQUENCE [LARGE SCALE GENOMIC DNA]</scope>
    <source>
        <strain evidence="12 13">CN-1</strain>
    </source>
</reference>
<dbReference type="SUPFAM" id="SSF143517">
    <property type="entry name" value="TRCF domain-like"/>
    <property type="match status" value="1"/>
</dbReference>
<dbReference type="SMART" id="SM01058">
    <property type="entry name" value="CarD_TRCF"/>
    <property type="match status" value="1"/>
</dbReference>
<dbReference type="Pfam" id="PF00270">
    <property type="entry name" value="DEAD"/>
    <property type="match status" value="1"/>
</dbReference>
<keyword evidence="8 9" id="KW-0234">DNA repair</keyword>
<name>A0ABN6H999_9BACT</name>
<dbReference type="InterPro" id="IPR005118">
    <property type="entry name" value="TRCF_C"/>
</dbReference>
<keyword evidence="6 9" id="KW-0067">ATP-binding</keyword>
<dbReference type="NCBIfam" id="TIGR00580">
    <property type="entry name" value="mfd"/>
    <property type="match status" value="1"/>
</dbReference>
<gene>
    <name evidence="9" type="primary">mfd</name>
    <name evidence="12" type="ORF">HAHE_41190</name>
</gene>
<dbReference type="SMART" id="SM00490">
    <property type="entry name" value="HELICc"/>
    <property type="match status" value="1"/>
</dbReference>
<dbReference type="SMART" id="SM00982">
    <property type="entry name" value="TRCF"/>
    <property type="match status" value="1"/>
</dbReference>
<dbReference type="InterPro" id="IPR004576">
    <property type="entry name" value="Mfd"/>
</dbReference>
<dbReference type="InterPro" id="IPR037235">
    <property type="entry name" value="TRCF-like_C_D7"/>
</dbReference>
<evidence type="ECO:0000256" key="5">
    <source>
        <dbReference type="ARBA" id="ARBA00022806"/>
    </source>
</evidence>
<comment type="similarity">
    <text evidence="9">In the C-terminal section; belongs to the helicase family. RecG subfamily.</text>
</comment>
<feature type="domain" description="Helicase ATP-binding" evidence="10">
    <location>
        <begin position="522"/>
        <end position="683"/>
    </location>
</feature>
<evidence type="ECO:0000313" key="13">
    <source>
        <dbReference type="Proteomes" id="UP001374893"/>
    </source>
</evidence>
<protein>
    <recommendedName>
        <fullName evidence="9">Transcription-repair-coupling factor</fullName>
        <shortName evidence="9">TRCF</shortName>
        <ecNumber evidence="9">3.6.4.-</ecNumber>
    </recommendedName>
</protein>
<evidence type="ECO:0000256" key="6">
    <source>
        <dbReference type="ARBA" id="ARBA00022840"/>
    </source>
</evidence>
<dbReference type="PROSITE" id="PS51192">
    <property type="entry name" value="HELICASE_ATP_BIND_1"/>
    <property type="match status" value="1"/>
</dbReference>
<dbReference type="PANTHER" id="PTHR47964">
    <property type="entry name" value="ATP-DEPENDENT DNA HELICASE HOMOLOG RECG, CHLOROPLASTIC"/>
    <property type="match status" value="1"/>
</dbReference>
<dbReference type="EMBL" id="AP024702">
    <property type="protein sequence ID" value="BCX50211.1"/>
    <property type="molecule type" value="Genomic_DNA"/>
</dbReference>
<dbReference type="EC" id="3.6.4.-" evidence="9"/>
<evidence type="ECO:0000256" key="1">
    <source>
        <dbReference type="ARBA" id="ARBA00022490"/>
    </source>
</evidence>
<keyword evidence="7 9" id="KW-0238">DNA-binding</keyword>
<dbReference type="SUPFAM" id="SSF141259">
    <property type="entry name" value="CarD-like"/>
    <property type="match status" value="1"/>
</dbReference>
<evidence type="ECO:0000256" key="4">
    <source>
        <dbReference type="ARBA" id="ARBA00022801"/>
    </source>
</evidence>
<evidence type="ECO:0000256" key="2">
    <source>
        <dbReference type="ARBA" id="ARBA00022741"/>
    </source>
</evidence>
<dbReference type="Pfam" id="PF03461">
    <property type="entry name" value="TRCF"/>
    <property type="match status" value="1"/>
</dbReference>
<dbReference type="Proteomes" id="UP001374893">
    <property type="component" value="Chromosome"/>
</dbReference>
<dbReference type="SUPFAM" id="SSF52540">
    <property type="entry name" value="P-loop containing nucleoside triphosphate hydrolases"/>
    <property type="match status" value="3"/>
</dbReference>
<dbReference type="InterPro" id="IPR036101">
    <property type="entry name" value="CarD-like/TRCF_RID_sf"/>
</dbReference>
<evidence type="ECO:0000259" key="11">
    <source>
        <dbReference type="PROSITE" id="PS51194"/>
    </source>
</evidence>
<feature type="domain" description="Helicase C-terminal" evidence="11">
    <location>
        <begin position="704"/>
        <end position="858"/>
    </location>
</feature>
<keyword evidence="13" id="KW-1185">Reference proteome</keyword>
<dbReference type="InterPro" id="IPR047112">
    <property type="entry name" value="RecG/Mfd"/>
</dbReference>
<comment type="subcellular location">
    <subcellularLocation>
        <location evidence="9">Cytoplasm</location>
    </subcellularLocation>
</comment>
<dbReference type="Pfam" id="PF00271">
    <property type="entry name" value="Helicase_C"/>
    <property type="match status" value="1"/>
</dbReference>
<evidence type="ECO:0000313" key="12">
    <source>
        <dbReference type="EMBL" id="BCX50211.1"/>
    </source>
</evidence>
<proteinExistence type="inferred from homology"/>
<dbReference type="PANTHER" id="PTHR47964:SF1">
    <property type="entry name" value="ATP-DEPENDENT DNA HELICASE HOMOLOG RECG, CHLOROPLASTIC"/>
    <property type="match status" value="1"/>
</dbReference>
<dbReference type="Gene3D" id="3.90.1150.50">
    <property type="entry name" value="Transcription-repair-coupling factor, D7 domain"/>
    <property type="match status" value="1"/>
</dbReference>
<dbReference type="Pfam" id="PF02559">
    <property type="entry name" value="CarD_TRCF_RID"/>
    <property type="match status" value="1"/>
</dbReference>
<dbReference type="InterPro" id="IPR014001">
    <property type="entry name" value="Helicase_ATP-bd"/>
</dbReference>
<dbReference type="InterPro" id="IPR001650">
    <property type="entry name" value="Helicase_C-like"/>
</dbReference>
<dbReference type="Pfam" id="PF17757">
    <property type="entry name" value="UvrB_inter"/>
    <property type="match status" value="1"/>
</dbReference>
<dbReference type="PROSITE" id="PS51194">
    <property type="entry name" value="HELICASE_CTER"/>
    <property type="match status" value="1"/>
</dbReference>
<dbReference type="CDD" id="cd17991">
    <property type="entry name" value="DEXHc_TRCF"/>
    <property type="match status" value="1"/>
</dbReference>
<dbReference type="Gene3D" id="3.40.50.300">
    <property type="entry name" value="P-loop containing nucleotide triphosphate hydrolases"/>
    <property type="match status" value="2"/>
</dbReference>
<dbReference type="InterPro" id="IPR011545">
    <property type="entry name" value="DEAD/DEAH_box_helicase_dom"/>
</dbReference>
<accession>A0ABN6H999</accession>
<keyword evidence="5" id="KW-0347">Helicase</keyword>
<keyword evidence="1 9" id="KW-0963">Cytoplasm</keyword>
<sequence>MSRATEQPDFRKRLTRVGIGEGTVVFDHIDPAASGWLLALIRKAAGDGAKRTWIRVPSPKHRERLAIELELWGIRAEVLPDPSLEFDGSEMTDPEGEAARLELLARVARGGGFVVIAAPDFFTQPAPEPGTLRDRRIILRQGETHDPETLARLLSDQGYERGHLVQDRGQFAVRGGIIDVFPWQCGRPLRIEFFDTEIDSVREFEVDSQASVRKLKQAELLLGEVDPNDAVESYRHIDDLVITLGETDDTTDVAILEGPVDPDSEEDFSTACYPRPFGSFEAGDFVLEEALRKRFFDQLAEWKRDGWLTGIVFANRGEEERFEELLPTDAELRPEFLRGELMESFTVPTARLALLSSSEIFGRYQNPGATRRSRAEQQRIATARASLDDISEGDLVVHSEYGIGRFIGIPEGEEEIAIEYRDGGILSVPIDQAHLVGRYVGLGGRTPELSKLGGTAWKNVRKSAEQTILDYAARLLRVQAERESVPGFAHPPDSKWMWEFENSFHFTETPDQRRAIEEAKRDMEAPRPMDRLVCGDVGFGKTEVAIRAAFKAVTGGKQVVILCPTTVLAEQHWRTFRERMSDYPIRVDLLNRFRTAAETRETVRALADGSVDIVIGTHRLLSSDIRFKDLGLAVVDEEQRFGVKHKERFKEMFRQIDVLTLSATPIPRTLYMALMGARDMSTIDTPPPNRVPVHTSVTPYDERIIRDAIRREVRRGGQVFFLHNRVKSIEMMRKKLADLVPEARILVGHGQMEKDELEVVMRGFVHGEADILLATTIIETGIDIPNANTILIDRADRFGLADLYQLRGRVGRAGEQAYAILLLPREMVTAGDARKRIHAIKQYTALGSGFKIAMRDLEIRGAGNLLGTKQSGQIAAVGFGLYCQLLRQSVDRLQGKAPRSRIETGFRSDFVAFSDNEFQRGSGDGPLLPAFLPHGWLAETRLRVGAYREMAECLDEPELNAMSKRWADRFGRLPAEAANLLDISRLRLIAGGKGVENIEIKGQRLMLQRNGDYILLEGGRFPRLDAVKPRAKLDEAIALLRSL</sequence>
<dbReference type="Gene3D" id="3.40.50.11180">
    <property type="match status" value="1"/>
</dbReference>
<comment type="function">
    <text evidence="9">Couples transcription and DNA repair by recognizing RNA polymerase (RNAP) stalled at DNA lesions. Mediates ATP-dependent release of RNAP and its truncated transcript from the DNA, and recruitment of nucleotide excision repair machinery to the damaged site.</text>
</comment>
<dbReference type="Gene3D" id="2.40.10.170">
    <property type="match status" value="1"/>
</dbReference>
<dbReference type="SMART" id="SM00487">
    <property type="entry name" value="DEXDc"/>
    <property type="match status" value="1"/>
</dbReference>
<dbReference type="InterPro" id="IPR027417">
    <property type="entry name" value="P-loop_NTPase"/>
</dbReference>
<keyword evidence="4 9" id="KW-0378">Hydrolase</keyword>
<evidence type="ECO:0000256" key="7">
    <source>
        <dbReference type="ARBA" id="ARBA00023125"/>
    </source>
</evidence>
<evidence type="ECO:0000259" key="10">
    <source>
        <dbReference type="PROSITE" id="PS51192"/>
    </source>
</evidence>
<evidence type="ECO:0000256" key="9">
    <source>
        <dbReference type="HAMAP-Rule" id="MF_00969"/>
    </source>
</evidence>
<organism evidence="12 13">
    <name type="scientific">Haloferula helveola</name>
    <dbReference type="NCBI Taxonomy" id="490095"/>
    <lineage>
        <taxon>Bacteria</taxon>
        <taxon>Pseudomonadati</taxon>
        <taxon>Verrucomicrobiota</taxon>
        <taxon>Verrucomicrobiia</taxon>
        <taxon>Verrucomicrobiales</taxon>
        <taxon>Verrucomicrobiaceae</taxon>
        <taxon>Haloferula</taxon>
    </lineage>
</organism>
<comment type="similarity">
    <text evidence="9">In the N-terminal section; belongs to the UvrB family.</text>
</comment>
<dbReference type="InterPro" id="IPR003711">
    <property type="entry name" value="CarD-like/TRCF_RID"/>
</dbReference>
<dbReference type="Gene3D" id="3.30.2060.10">
    <property type="entry name" value="Penicillin-binding protein 1b domain"/>
    <property type="match status" value="1"/>
</dbReference>
<keyword evidence="2 9" id="KW-0547">Nucleotide-binding</keyword>
<keyword evidence="3 9" id="KW-0227">DNA damage</keyword>
<dbReference type="HAMAP" id="MF_00969">
    <property type="entry name" value="TRCF"/>
    <property type="match status" value="1"/>
</dbReference>
<evidence type="ECO:0000256" key="8">
    <source>
        <dbReference type="ARBA" id="ARBA00023204"/>
    </source>
</evidence>
<dbReference type="InterPro" id="IPR041471">
    <property type="entry name" value="UvrB_inter"/>
</dbReference>